<dbReference type="PROSITE" id="PS50097">
    <property type="entry name" value="BTB"/>
    <property type="match status" value="1"/>
</dbReference>
<dbReference type="PROSITE" id="PS51257">
    <property type="entry name" value="PROKAR_LIPOPROTEIN"/>
    <property type="match status" value="1"/>
</dbReference>
<dbReference type="Proteomes" id="UP000572817">
    <property type="component" value="Unassembled WGS sequence"/>
</dbReference>
<evidence type="ECO:0000259" key="1">
    <source>
        <dbReference type="PROSITE" id="PS50097"/>
    </source>
</evidence>
<dbReference type="InterPro" id="IPR011333">
    <property type="entry name" value="SKP1/BTB/POZ_sf"/>
</dbReference>
<proteinExistence type="predicted"/>
<keyword evidence="3" id="KW-1185">Reference proteome</keyword>
<sequence length="200" mass="23041">MFDNKVLADTTVICSGGEEISAHIIILYGCSAYFQASFRSNMQESEKRRIYLGNTSTEPWFNNDVTAINSMLEFMYRDKYTEESEADQVEKSILFQIDLAIAADFYGVGGLYDYALKRFVKMLQDWDLLEPEFPHVVTAIYSKPDNIVEPFKAEMIKIVAANYKKLRDDQIFQSYMKKLDDFTLDLLNNISSEVLVERGP</sequence>
<organism evidence="2 3">
    <name type="scientific">Botryosphaeria dothidea</name>
    <dbReference type="NCBI Taxonomy" id="55169"/>
    <lineage>
        <taxon>Eukaryota</taxon>
        <taxon>Fungi</taxon>
        <taxon>Dikarya</taxon>
        <taxon>Ascomycota</taxon>
        <taxon>Pezizomycotina</taxon>
        <taxon>Dothideomycetes</taxon>
        <taxon>Dothideomycetes incertae sedis</taxon>
        <taxon>Botryosphaeriales</taxon>
        <taxon>Botryosphaeriaceae</taxon>
        <taxon>Botryosphaeria</taxon>
    </lineage>
</organism>
<gene>
    <name evidence="2" type="ORF">GTA08_BOTSDO12348</name>
</gene>
<dbReference type="PANTHER" id="PTHR24413">
    <property type="entry name" value="SPECKLE-TYPE POZ PROTEIN"/>
    <property type="match status" value="1"/>
</dbReference>
<dbReference type="Pfam" id="PF00651">
    <property type="entry name" value="BTB"/>
    <property type="match status" value="1"/>
</dbReference>
<name>A0A8H4N994_9PEZI</name>
<dbReference type="SUPFAM" id="SSF54695">
    <property type="entry name" value="POZ domain"/>
    <property type="match status" value="1"/>
</dbReference>
<evidence type="ECO:0000313" key="3">
    <source>
        <dbReference type="Proteomes" id="UP000572817"/>
    </source>
</evidence>
<dbReference type="CDD" id="cd18186">
    <property type="entry name" value="BTB_POZ_ZBTB_KLHL-like"/>
    <property type="match status" value="1"/>
</dbReference>
<protein>
    <recommendedName>
        <fullName evidence="1">BTB domain-containing protein</fullName>
    </recommendedName>
</protein>
<dbReference type="AlphaFoldDB" id="A0A8H4N994"/>
<dbReference type="EMBL" id="WWBZ02000007">
    <property type="protein sequence ID" value="KAF4311998.1"/>
    <property type="molecule type" value="Genomic_DNA"/>
</dbReference>
<feature type="domain" description="BTB" evidence="1">
    <location>
        <begin position="8"/>
        <end position="84"/>
    </location>
</feature>
<evidence type="ECO:0000313" key="2">
    <source>
        <dbReference type="EMBL" id="KAF4311998.1"/>
    </source>
</evidence>
<dbReference type="OrthoDB" id="6359816at2759"/>
<accession>A0A8H4N994</accession>
<dbReference type="InterPro" id="IPR000210">
    <property type="entry name" value="BTB/POZ_dom"/>
</dbReference>
<dbReference type="Gene3D" id="3.30.710.10">
    <property type="entry name" value="Potassium Channel Kv1.1, Chain A"/>
    <property type="match status" value="1"/>
</dbReference>
<reference evidence="2" key="1">
    <citation type="submission" date="2020-04" db="EMBL/GenBank/DDBJ databases">
        <title>Genome Assembly and Annotation of Botryosphaeria dothidea sdau 11-99, a Latent Pathogen of Apple Fruit Ring Rot in China.</title>
        <authorList>
            <person name="Yu C."/>
            <person name="Diao Y."/>
            <person name="Lu Q."/>
            <person name="Zhao J."/>
            <person name="Cui S."/>
            <person name="Peng C."/>
            <person name="He B."/>
            <person name="Liu H."/>
        </authorList>
    </citation>
    <scope>NUCLEOTIDE SEQUENCE [LARGE SCALE GENOMIC DNA]</scope>
    <source>
        <strain evidence="2">Sdau11-99</strain>
    </source>
</reference>
<comment type="caution">
    <text evidence="2">The sequence shown here is derived from an EMBL/GenBank/DDBJ whole genome shotgun (WGS) entry which is preliminary data.</text>
</comment>